<keyword evidence="2" id="KW-1185">Reference proteome</keyword>
<dbReference type="Proteomes" id="UP000749646">
    <property type="component" value="Unassembled WGS sequence"/>
</dbReference>
<comment type="caution">
    <text evidence="1">The sequence shown here is derived from an EMBL/GenBank/DDBJ whole genome shotgun (WGS) entry which is preliminary data.</text>
</comment>
<evidence type="ECO:0000313" key="2">
    <source>
        <dbReference type="Proteomes" id="UP000749646"/>
    </source>
</evidence>
<organism evidence="1 2">
    <name type="scientific">Modicella reniformis</name>
    <dbReference type="NCBI Taxonomy" id="1440133"/>
    <lineage>
        <taxon>Eukaryota</taxon>
        <taxon>Fungi</taxon>
        <taxon>Fungi incertae sedis</taxon>
        <taxon>Mucoromycota</taxon>
        <taxon>Mortierellomycotina</taxon>
        <taxon>Mortierellomycetes</taxon>
        <taxon>Mortierellales</taxon>
        <taxon>Mortierellaceae</taxon>
        <taxon>Modicella</taxon>
    </lineage>
</organism>
<dbReference type="SUPFAM" id="SSF55753">
    <property type="entry name" value="Actin depolymerizing proteins"/>
    <property type="match status" value="1"/>
</dbReference>
<name>A0A9P6LRR5_9FUNG</name>
<dbReference type="Gene3D" id="3.40.20.10">
    <property type="entry name" value="Severin"/>
    <property type="match status" value="1"/>
</dbReference>
<evidence type="ECO:0000313" key="1">
    <source>
        <dbReference type="EMBL" id="KAF9932311.1"/>
    </source>
</evidence>
<reference evidence="1" key="1">
    <citation type="journal article" date="2020" name="Fungal Divers.">
        <title>Resolving the Mortierellaceae phylogeny through synthesis of multi-gene phylogenetics and phylogenomics.</title>
        <authorList>
            <person name="Vandepol N."/>
            <person name="Liber J."/>
            <person name="Desiro A."/>
            <person name="Na H."/>
            <person name="Kennedy M."/>
            <person name="Barry K."/>
            <person name="Grigoriev I.V."/>
            <person name="Miller A.N."/>
            <person name="O'Donnell K."/>
            <person name="Stajich J.E."/>
            <person name="Bonito G."/>
        </authorList>
    </citation>
    <scope>NUCLEOTIDE SEQUENCE</scope>
    <source>
        <strain evidence="1">MES-2147</strain>
    </source>
</reference>
<accession>A0A9P6LRR5</accession>
<dbReference type="OrthoDB" id="6375767at2759"/>
<dbReference type="AlphaFoldDB" id="A0A9P6LRR5"/>
<dbReference type="InterPro" id="IPR029006">
    <property type="entry name" value="ADF-H/Gelsolin-like_dom_sf"/>
</dbReference>
<feature type="non-terminal residue" evidence="1">
    <location>
        <position position="1"/>
    </location>
</feature>
<proteinExistence type="predicted"/>
<gene>
    <name evidence="1" type="ORF">BGZ65_004525</name>
</gene>
<sequence length="79" mass="9154">MLKNSTWKLDETNLAEFGSELEKQHRKEEGALEQAWNKETGVGSDVGLWVWRIEQFKVVPVPKDQVGRFYNGDSYIVLK</sequence>
<dbReference type="EMBL" id="JAAAHW010010007">
    <property type="protein sequence ID" value="KAF9932311.1"/>
    <property type="molecule type" value="Genomic_DNA"/>
</dbReference>
<protein>
    <submittedName>
        <fullName evidence="1">Uncharacterized protein</fullName>
    </submittedName>
</protein>